<name>A0A2T6BSM6_9FLAO</name>
<proteinExistence type="predicted"/>
<organism evidence="2 3">
    <name type="scientific">Kordia periserrulae</name>
    <dbReference type="NCBI Taxonomy" id="701523"/>
    <lineage>
        <taxon>Bacteria</taxon>
        <taxon>Pseudomonadati</taxon>
        <taxon>Bacteroidota</taxon>
        <taxon>Flavobacteriia</taxon>
        <taxon>Flavobacteriales</taxon>
        <taxon>Flavobacteriaceae</taxon>
        <taxon>Kordia</taxon>
    </lineage>
</organism>
<dbReference type="AlphaFoldDB" id="A0A2T6BSM6"/>
<evidence type="ECO:0000313" key="3">
    <source>
        <dbReference type="Proteomes" id="UP000244090"/>
    </source>
</evidence>
<gene>
    <name evidence="2" type="ORF">C8N46_11195</name>
</gene>
<feature type="compositionally biased region" description="Basic and acidic residues" evidence="1">
    <location>
        <begin position="24"/>
        <end position="34"/>
    </location>
</feature>
<feature type="region of interest" description="Disordered" evidence="1">
    <location>
        <begin position="19"/>
        <end position="43"/>
    </location>
</feature>
<evidence type="ECO:0000256" key="1">
    <source>
        <dbReference type="SAM" id="MobiDB-lite"/>
    </source>
</evidence>
<keyword evidence="3" id="KW-1185">Reference proteome</keyword>
<dbReference type="EMBL" id="QBKT01000011">
    <property type="protein sequence ID" value="PTX59026.1"/>
    <property type="molecule type" value="Genomic_DNA"/>
</dbReference>
<accession>A0A2T6BSM6</accession>
<protein>
    <submittedName>
        <fullName evidence="2">Uncharacterized protein</fullName>
    </submittedName>
</protein>
<dbReference type="Proteomes" id="UP000244090">
    <property type="component" value="Unassembled WGS sequence"/>
</dbReference>
<sequence>MIQKLTAFKITNAAKIVGGEESDTERRKSADKMHNKITQLMQS</sequence>
<reference evidence="2 3" key="1">
    <citation type="submission" date="2018-04" db="EMBL/GenBank/DDBJ databases">
        <title>Genomic Encyclopedia of Archaeal and Bacterial Type Strains, Phase II (KMG-II): from individual species to whole genera.</title>
        <authorList>
            <person name="Goeker M."/>
        </authorList>
    </citation>
    <scope>NUCLEOTIDE SEQUENCE [LARGE SCALE GENOMIC DNA]</scope>
    <source>
        <strain evidence="2 3">DSM 25731</strain>
    </source>
</reference>
<dbReference type="RefSeq" id="WP_262498091.1">
    <property type="nucleotide sequence ID" value="NZ_QBKT01000011.1"/>
</dbReference>
<comment type="caution">
    <text evidence="2">The sequence shown here is derived from an EMBL/GenBank/DDBJ whole genome shotgun (WGS) entry which is preliminary data.</text>
</comment>
<evidence type="ECO:0000313" key="2">
    <source>
        <dbReference type="EMBL" id="PTX59026.1"/>
    </source>
</evidence>